<keyword evidence="7 11" id="KW-0328">Glycosyltransferase</keyword>
<gene>
    <name evidence="11" type="primary">lpxB</name>
    <name evidence="12" type="ORF">SAMN03097708_01242</name>
</gene>
<dbReference type="NCBIfam" id="TIGR00215">
    <property type="entry name" value="lpxB"/>
    <property type="match status" value="1"/>
</dbReference>
<dbReference type="InterPro" id="IPR003835">
    <property type="entry name" value="Glyco_trans_19"/>
</dbReference>
<evidence type="ECO:0000256" key="8">
    <source>
        <dbReference type="ARBA" id="ARBA00022679"/>
    </source>
</evidence>
<dbReference type="Proteomes" id="UP000199648">
    <property type="component" value="Unassembled WGS sequence"/>
</dbReference>
<evidence type="ECO:0000256" key="3">
    <source>
        <dbReference type="ARBA" id="ARBA00012687"/>
    </source>
</evidence>
<evidence type="ECO:0000256" key="9">
    <source>
        <dbReference type="ARBA" id="ARBA00023098"/>
    </source>
</evidence>
<keyword evidence="6 11" id="KW-0441">Lipid A biosynthesis</keyword>
<protein>
    <recommendedName>
        <fullName evidence="4 11">Lipid-A-disaccharide synthase</fullName>
        <ecNumber evidence="3 11">2.4.1.182</ecNumber>
    </recommendedName>
</protein>
<dbReference type="EC" id="2.4.1.182" evidence="3 11"/>
<evidence type="ECO:0000256" key="7">
    <source>
        <dbReference type="ARBA" id="ARBA00022676"/>
    </source>
</evidence>
<evidence type="ECO:0000313" key="13">
    <source>
        <dbReference type="Proteomes" id="UP000199648"/>
    </source>
</evidence>
<dbReference type="AlphaFoldDB" id="A0A1G5Q2E9"/>
<accession>A0A1G5Q2E9</accession>
<evidence type="ECO:0000256" key="6">
    <source>
        <dbReference type="ARBA" id="ARBA00022556"/>
    </source>
</evidence>
<organism evidence="12 13">
    <name type="scientific">Thiohalomonas denitrificans</name>
    <dbReference type="NCBI Taxonomy" id="415747"/>
    <lineage>
        <taxon>Bacteria</taxon>
        <taxon>Pseudomonadati</taxon>
        <taxon>Pseudomonadota</taxon>
        <taxon>Gammaproteobacteria</taxon>
        <taxon>Thiohalomonadales</taxon>
        <taxon>Thiohalomonadaceae</taxon>
        <taxon>Thiohalomonas</taxon>
    </lineage>
</organism>
<dbReference type="GO" id="GO:0008915">
    <property type="term" value="F:lipid-A-disaccharide synthase activity"/>
    <property type="evidence" value="ECO:0007669"/>
    <property type="project" value="UniProtKB-UniRule"/>
</dbReference>
<evidence type="ECO:0000256" key="2">
    <source>
        <dbReference type="ARBA" id="ARBA00007868"/>
    </source>
</evidence>
<dbReference type="PANTHER" id="PTHR30372:SF4">
    <property type="entry name" value="LIPID-A-DISACCHARIDE SYNTHASE, MITOCHONDRIAL-RELATED"/>
    <property type="match status" value="1"/>
</dbReference>
<dbReference type="HAMAP" id="MF_00392">
    <property type="entry name" value="LpxB"/>
    <property type="match status" value="1"/>
</dbReference>
<dbReference type="SUPFAM" id="SSF53756">
    <property type="entry name" value="UDP-Glycosyltransferase/glycogen phosphorylase"/>
    <property type="match status" value="1"/>
</dbReference>
<comment type="function">
    <text evidence="1 11">Condensation of UDP-2,3-diacylglucosamine and 2,3-diacylglucosamine-1-phosphate to form lipid A disaccharide, a precursor of lipid A, a phosphorylated glycolipid that anchors the lipopolysaccharide to the outer membrane of the cell.</text>
</comment>
<evidence type="ECO:0000256" key="5">
    <source>
        <dbReference type="ARBA" id="ARBA00022516"/>
    </source>
</evidence>
<evidence type="ECO:0000313" key="12">
    <source>
        <dbReference type="EMBL" id="SCZ55993.1"/>
    </source>
</evidence>
<proteinExistence type="inferred from homology"/>
<reference evidence="12 13" key="1">
    <citation type="submission" date="2016-10" db="EMBL/GenBank/DDBJ databases">
        <authorList>
            <person name="de Groot N.N."/>
        </authorList>
    </citation>
    <scope>NUCLEOTIDE SEQUENCE [LARGE SCALE GENOMIC DNA]</scope>
    <source>
        <strain evidence="12 13">HLD2</strain>
    </source>
</reference>
<evidence type="ECO:0000256" key="10">
    <source>
        <dbReference type="ARBA" id="ARBA00048975"/>
    </source>
</evidence>
<dbReference type="EMBL" id="FMWD01000003">
    <property type="protein sequence ID" value="SCZ55993.1"/>
    <property type="molecule type" value="Genomic_DNA"/>
</dbReference>
<evidence type="ECO:0000256" key="11">
    <source>
        <dbReference type="HAMAP-Rule" id="MF_00392"/>
    </source>
</evidence>
<keyword evidence="8 11" id="KW-0808">Transferase</keyword>
<dbReference type="GO" id="GO:0016020">
    <property type="term" value="C:membrane"/>
    <property type="evidence" value="ECO:0007669"/>
    <property type="project" value="GOC"/>
</dbReference>
<dbReference type="UniPathway" id="UPA00973"/>
<dbReference type="PANTHER" id="PTHR30372">
    <property type="entry name" value="LIPID-A-DISACCHARIDE SYNTHASE"/>
    <property type="match status" value="1"/>
</dbReference>
<sequence>MVKQQRVMIIAGEASGESRAARLVEEARHLRPELEFFGIGGPRMRAAGVETLVDCRDMAVLGLFEILRHFRFIYGVLQHMRRLLASERPDLLVLVDYSGFNLKLAKSAKQLGIPVFYYISPQVWAWRRKRVYTIREYVDLMAVVFPFEESFYREYGVPVRYVGHPLVDEVGSDLTRDEAARSFGLDPDRPIIGLFPGSRRSELQRLLPLLLEAATLLQSHMGEAQFLLPQSSSLDRHEIDVHLQNSSVNVTTVEECFYDVTRACDAIATASGTATLEVALMGVPLTVVYKVSPLSFAIMRRLIKLPHIAMCNIVAGREVARELLQDEATPRALAAELEELLRPQNHARSVAALKEVREKLGEPGGAGRAAELLEGMLPSR</sequence>
<dbReference type="STRING" id="415747.SAMN03097708_01242"/>
<dbReference type="Pfam" id="PF02684">
    <property type="entry name" value="LpxB"/>
    <property type="match status" value="1"/>
</dbReference>
<dbReference type="GO" id="GO:0009245">
    <property type="term" value="P:lipid A biosynthetic process"/>
    <property type="evidence" value="ECO:0007669"/>
    <property type="project" value="UniProtKB-UniRule"/>
</dbReference>
<dbReference type="Gene3D" id="3.40.50.2000">
    <property type="entry name" value="Glycogen Phosphorylase B"/>
    <property type="match status" value="2"/>
</dbReference>
<keyword evidence="13" id="KW-1185">Reference proteome</keyword>
<comment type="catalytic activity">
    <reaction evidence="10 11">
        <text>a lipid X + a UDP-2-N,3-O-bis[(3R)-3-hydroxyacyl]-alpha-D-glucosamine = a lipid A disaccharide + UDP + H(+)</text>
        <dbReference type="Rhea" id="RHEA:67828"/>
        <dbReference type="ChEBI" id="CHEBI:15378"/>
        <dbReference type="ChEBI" id="CHEBI:58223"/>
        <dbReference type="ChEBI" id="CHEBI:137748"/>
        <dbReference type="ChEBI" id="CHEBI:176338"/>
        <dbReference type="ChEBI" id="CHEBI:176343"/>
        <dbReference type="EC" id="2.4.1.182"/>
    </reaction>
</comment>
<evidence type="ECO:0000256" key="4">
    <source>
        <dbReference type="ARBA" id="ARBA00020902"/>
    </source>
</evidence>
<comment type="pathway">
    <text evidence="11">Bacterial outer membrane biogenesis; LPS lipid A biosynthesis.</text>
</comment>
<keyword evidence="5 11" id="KW-0444">Lipid biosynthesis</keyword>
<name>A0A1G5Q2E9_9GAMM</name>
<keyword evidence="9 11" id="KW-0443">Lipid metabolism</keyword>
<comment type="similarity">
    <text evidence="2 11">Belongs to the LpxB family.</text>
</comment>
<evidence type="ECO:0000256" key="1">
    <source>
        <dbReference type="ARBA" id="ARBA00002056"/>
    </source>
</evidence>
<dbReference type="GO" id="GO:0005543">
    <property type="term" value="F:phospholipid binding"/>
    <property type="evidence" value="ECO:0007669"/>
    <property type="project" value="TreeGrafter"/>
</dbReference>